<dbReference type="Proteomes" id="UP000029859">
    <property type="component" value="Unassembled WGS sequence"/>
</dbReference>
<dbReference type="GO" id="GO:0016491">
    <property type="term" value="F:oxidoreductase activity"/>
    <property type="evidence" value="ECO:0007669"/>
    <property type="project" value="UniProtKB-ARBA"/>
</dbReference>
<evidence type="ECO:0000313" key="2">
    <source>
        <dbReference type="EMBL" id="KGK98056.1"/>
    </source>
</evidence>
<name>A0A099T1G3_METMT</name>
<dbReference type="EMBL" id="JRHO01000014">
    <property type="protein sequence ID" value="KGK98056.1"/>
    <property type="molecule type" value="Genomic_DNA"/>
</dbReference>
<dbReference type="PROSITE" id="PS51379">
    <property type="entry name" value="4FE4S_FER_2"/>
    <property type="match status" value="2"/>
</dbReference>
<feature type="domain" description="4Fe-4S ferredoxin-type" evidence="1">
    <location>
        <begin position="25"/>
        <end position="53"/>
    </location>
</feature>
<sequence length="53" mass="5696">MKVNENCVGCGQCTAFCKKDAIIVKSKAYITDKCVECGICAAYCPMKAIEVAE</sequence>
<dbReference type="SUPFAM" id="SSF54862">
    <property type="entry name" value="4Fe-4S ferredoxins"/>
    <property type="match status" value="1"/>
</dbReference>
<dbReference type="Gene3D" id="3.30.70.20">
    <property type="match status" value="1"/>
</dbReference>
<reference evidence="2 3" key="1">
    <citation type="submission" date="2014-09" db="EMBL/GenBank/DDBJ databases">
        <title>Draft genome sequence of an obligately methylotrophic methanogen, Methanococcoides methylutens, isolated from marine sediment.</title>
        <authorList>
            <person name="Guan Y."/>
            <person name="Ngugi D.K."/>
            <person name="Blom J."/>
            <person name="Ali S."/>
            <person name="Ferry J.G."/>
            <person name="Stingl U."/>
        </authorList>
    </citation>
    <scope>NUCLEOTIDE SEQUENCE [LARGE SCALE GENOMIC DNA]</scope>
    <source>
        <strain evidence="2 3">DSM 2657</strain>
    </source>
</reference>
<dbReference type="InterPro" id="IPR017896">
    <property type="entry name" value="4Fe4S_Fe-S-bd"/>
</dbReference>
<dbReference type="AlphaFoldDB" id="A0A099T1G3"/>
<dbReference type="PROSITE" id="PS00198">
    <property type="entry name" value="4FE4S_FER_1"/>
    <property type="match status" value="1"/>
</dbReference>
<gene>
    <name evidence="2" type="ORF">LI82_09955</name>
</gene>
<dbReference type="GeneID" id="69200835"/>
<evidence type="ECO:0000259" key="1">
    <source>
        <dbReference type="PROSITE" id="PS51379"/>
    </source>
</evidence>
<organism evidence="2 3">
    <name type="scientific">Methanococcoides methylutens</name>
    <dbReference type="NCBI Taxonomy" id="2226"/>
    <lineage>
        <taxon>Archaea</taxon>
        <taxon>Methanobacteriati</taxon>
        <taxon>Methanobacteriota</taxon>
        <taxon>Stenosarchaea group</taxon>
        <taxon>Methanomicrobia</taxon>
        <taxon>Methanosarcinales</taxon>
        <taxon>Methanosarcinaceae</taxon>
        <taxon>Methanococcoides</taxon>
    </lineage>
</organism>
<keyword evidence="3" id="KW-1185">Reference proteome</keyword>
<feature type="domain" description="4Fe-4S ferredoxin-type" evidence="1">
    <location>
        <begin position="1"/>
        <end position="22"/>
    </location>
</feature>
<protein>
    <submittedName>
        <fullName evidence="2">Ferredoxin</fullName>
    </submittedName>
</protein>
<dbReference type="InterPro" id="IPR017900">
    <property type="entry name" value="4Fe4S_Fe_S_CS"/>
</dbReference>
<proteinExistence type="predicted"/>
<dbReference type="Pfam" id="PF14697">
    <property type="entry name" value="Fer4_21"/>
    <property type="match status" value="1"/>
</dbReference>
<accession>A0A099T1G3</accession>
<dbReference type="RefSeq" id="WP_048195291.1">
    <property type="nucleotide sequence ID" value="NZ_CAAGSM010000001.1"/>
</dbReference>
<dbReference type="OrthoDB" id="23833at2157"/>
<comment type="caution">
    <text evidence="2">The sequence shown here is derived from an EMBL/GenBank/DDBJ whole genome shotgun (WGS) entry which is preliminary data.</text>
</comment>
<evidence type="ECO:0000313" key="3">
    <source>
        <dbReference type="Proteomes" id="UP000029859"/>
    </source>
</evidence>